<evidence type="ECO:0000313" key="2">
    <source>
        <dbReference type="Proteomes" id="UP000315783"/>
    </source>
</evidence>
<evidence type="ECO:0000313" key="1">
    <source>
        <dbReference type="EMBL" id="TQV96371.1"/>
    </source>
</evidence>
<comment type="caution">
    <text evidence="1">The sequence shown here is derived from an EMBL/GenBank/DDBJ whole genome shotgun (WGS) entry which is preliminary data.</text>
</comment>
<reference evidence="1 2" key="1">
    <citation type="journal article" date="2019" name="Appl. Microbiol. Biotechnol.">
        <title>Genome sequence of Isaria javanica and comparative genome analysis insights into family S53 peptidase evolution in fungal entomopathogens.</title>
        <authorList>
            <person name="Lin R."/>
            <person name="Zhang X."/>
            <person name="Xin B."/>
            <person name="Zou M."/>
            <person name="Gao Y."/>
            <person name="Qin F."/>
            <person name="Hu Q."/>
            <person name="Xie B."/>
            <person name="Cheng X."/>
        </authorList>
    </citation>
    <scope>NUCLEOTIDE SEQUENCE [LARGE SCALE GENOMIC DNA]</scope>
    <source>
        <strain evidence="1 2">IJ1G</strain>
    </source>
</reference>
<sequence>MIGGDTCRDIHGLYSHIYLYRSIFCCRLQHATAETFKQDSQVRSCAPLSSDSWLLGACKTRTGSPKMAVVTWQGIAG</sequence>
<dbReference type="AlphaFoldDB" id="A0A545V3U1"/>
<name>A0A545V3U1_9HYPO</name>
<dbReference type="EMBL" id="SPUK01000006">
    <property type="protein sequence ID" value="TQV96371.1"/>
    <property type="molecule type" value="Genomic_DNA"/>
</dbReference>
<organism evidence="1 2">
    <name type="scientific">Cordyceps javanica</name>
    <dbReference type="NCBI Taxonomy" id="43265"/>
    <lineage>
        <taxon>Eukaryota</taxon>
        <taxon>Fungi</taxon>
        <taxon>Dikarya</taxon>
        <taxon>Ascomycota</taxon>
        <taxon>Pezizomycotina</taxon>
        <taxon>Sordariomycetes</taxon>
        <taxon>Hypocreomycetidae</taxon>
        <taxon>Hypocreales</taxon>
        <taxon>Cordycipitaceae</taxon>
        <taxon>Cordyceps</taxon>
    </lineage>
</organism>
<gene>
    <name evidence="1" type="ORF">IF1G_04954</name>
</gene>
<keyword evidence="2" id="KW-1185">Reference proteome</keyword>
<dbReference type="Proteomes" id="UP000315783">
    <property type="component" value="Unassembled WGS sequence"/>
</dbReference>
<proteinExistence type="predicted"/>
<accession>A0A545V3U1</accession>
<protein>
    <submittedName>
        <fullName evidence="1">Uncharacterized protein</fullName>
    </submittedName>
</protein>